<protein>
    <submittedName>
        <fullName evidence="1">Uncharacterized protein</fullName>
    </submittedName>
</protein>
<evidence type="ECO:0000313" key="2">
    <source>
        <dbReference type="Proteomes" id="UP000002215"/>
    </source>
</evidence>
<dbReference type="OrthoDB" id="1075024at2"/>
<dbReference type="KEGG" id="cpi:Cpin_5205"/>
<gene>
    <name evidence="1" type="ordered locus">Cpin_5205</name>
</gene>
<proteinExistence type="predicted"/>
<sequence>MRTILIILFLLNTVWGSLRAQTAELAEIGVEGATLFSSELASWYGTDLALEKYPKLRDELGGYVTTMHTHLPETGFFITATDICTFRLCEKFAGWKEHVVVSQTDVSIWNCAHDILVGRPRNEWEKEGQHNEESH</sequence>
<reference evidence="2" key="1">
    <citation type="submission" date="2009-08" db="EMBL/GenBank/DDBJ databases">
        <title>The complete genome of Chitinophaga pinensis DSM 2588.</title>
        <authorList>
            <consortium name="US DOE Joint Genome Institute (JGI-PGF)"/>
            <person name="Lucas S."/>
            <person name="Copeland A."/>
            <person name="Lapidus A."/>
            <person name="Glavina del Rio T."/>
            <person name="Dalin E."/>
            <person name="Tice H."/>
            <person name="Bruce D."/>
            <person name="Goodwin L."/>
            <person name="Pitluck S."/>
            <person name="Kyrpides N."/>
            <person name="Mavromatis K."/>
            <person name="Ivanova N."/>
            <person name="Mikhailova N."/>
            <person name="Sims D."/>
            <person name="Meinche L."/>
            <person name="Brettin T."/>
            <person name="Detter J.C."/>
            <person name="Han C."/>
            <person name="Larimer F."/>
            <person name="Land M."/>
            <person name="Hauser L."/>
            <person name="Markowitz V."/>
            <person name="Cheng J.-F."/>
            <person name="Hugenholtz P."/>
            <person name="Woyke T."/>
            <person name="Wu D."/>
            <person name="Spring S."/>
            <person name="Klenk H.-P."/>
            <person name="Eisen J.A."/>
        </authorList>
    </citation>
    <scope>NUCLEOTIDE SEQUENCE [LARGE SCALE GENOMIC DNA]</scope>
    <source>
        <strain evidence="2">ATCC 43595 / DSM 2588 / LMG 13176 / NBRC 15968 / NCIMB 11800 / UQM 2034</strain>
    </source>
</reference>
<dbReference type="RefSeq" id="WP_012792804.1">
    <property type="nucleotide sequence ID" value="NC_013132.1"/>
</dbReference>
<reference evidence="1 2" key="2">
    <citation type="journal article" date="2010" name="Stand. Genomic Sci.">
        <title>Complete genome sequence of Chitinophaga pinensis type strain (UQM 2034).</title>
        <authorList>
            <person name="Glavina Del Rio T."/>
            <person name="Abt B."/>
            <person name="Spring S."/>
            <person name="Lapidus A."/>
            <person name="Nolan M."/>
            <person name="Tice H."/>
            <person name="Copeland A."/>
            <person name="Cheng J.F."/>
            <person name="Chen F."/>
            <person name="Bruce D."/>
            <person name="Goodwin L."/>
            <person name="Pitluck S."/>
            <person name="Ivanova N."/>
            <person name="Mavromatis K."/>
            <person name="Mikhailova N."/>
            <person name="Pati A."/>
            <person name="Chen A."/>
            <person name="Palaniappan K."/>
            <person name="Land M."/>
            <person name="Hauser L."/>
            <person name="Chang Y.J."/>
            <person name="Jeffries C.D."/>
            <person name="Chain P."/>
            <person name="Saunders E."/>
            <person name="Detter J.C."/>
            <person name="Brettin T."/>
            <person name="Rohde M."/>
            <person name="Goker M."/>
            <person name="Bristow J."/>
            <person name="Eisen J.A."/>
            <person name="Markowitz V."/>
            <person name="Hugenholtz P."/>
            <person name="Kyrpides N.C."/>
            <person name="Klenk H.P."/>
            <person name="Lucas S."/>
        </authorList>
    </citation>
    <scope>NUCLEOTIDE SEQUENCE [LARGE SCALE GENOMIC DNA]</scope>
    <source>
        <strain evidence="2">ATCC 43595 / DSM 2588 / LMG 13176 / NBRC 15968 / NCIMB 11800 / UQM 2034</strain>
    </source>
</reference>
<name>A0A979G8B9_CHIPD</name>
<evidence type="ECO:0000313" key="1">
    <source>
        <dbReference type="EMBL" id="ACU62636.1"/>
    </source>
</evidence>
<dbReference type="EMBL" id="CP001699">
    <property type="protein sequence ID" value="ACU62636.1"/>
    <property type="molecule type" value="Genomic_DNA"/>
</dbReference>
<dbReference type="Proteomes" id="UP000002215">
    <property type="component" value="Chromosome"/>
</dbReference>
<accession>A0A979G8B9</accession>
<organism evidence="1 2">
    <name type="scientific">Chitinophaga pinensis (strain ATCC 43595 / DSM 2588 / LMG 13176 / NBRC 15968 / NCIMB 11800 / UQM 2034)</name>
    <dbReference type="NCBI Taxonomy" id="485918"/>
    <lineage>
        <taxon>Bacteria</taxon>
        <taxon>Pseudomonadati</taxon>
        <taxon>Bacteroidota</taxon>
        <taxon>Chitinophagia</taxon>
        <taxon>Chitinophagales</taxon>
        <taxon>Chitinophagaceae</taxon>
        <taxon>Chitinophaga</taxon>
    </lineage>
</organism>
<dbReference type="AlphaFoldDB" id="A0A979G8B9"/>